<reference evidence="2 3" key="1">
    <citation type="submission" date="2020-02" db="EMBL/GenBank/DDBJ databases">
        <title>Aliifodinibius halophilus 2W32, complete genome.</title>
        <authorList>
            <person name="Li Y."/>
            <person name="Wu S."/>
        </authorList>
    </citation>
    <scope>NUCLEOTIDE SEQUENCE [LARGE SCALE GENOMIC DNA]</scope>
    <source>
        <strain evidence="2 3">2W32</strain>
    </source>
</reference>
<name>A0A6M1TDS7_9BACT</name>
<evidence type="ECO:0000256" key="1">
    <source>
        <dbReference type="SAM" id="Phobius"/>
    </source>
</evidence>
<dbReference type="Proteomes" id="UP000479132">
    <property type="component" value="Unassembled WGS sequence"/>
</dbReference>
<dbReference type="EMBL" id="JAALLS010000037">
    <property type="protein sequence ID" value="NGP90171.1"/>
    <property type="molecule type" value="Genomic_DNA"/>
</dbReference>
<keyword evidence="1" id="KW-0472">Membrane</keyword>
<accession>A0A6M1TDS7</accession>
<gene>
    <name evidence="2" type="ORF">G3569_17565</name>
</gene>
<sequence length="173" mass="18400">MVTLSFVNNINIPVPAAVAPSVILPAGLRSLSVGVSRWVASLQWANKSAGLPRFSGCHFLGAESAPVLRLRFRIVALVVSSVFAAFMGNLLGARAVAPGAYLPFCLARTGLISGRARCGFPLFISPLLPVSSSRCPKITSAISGQASHSPCLPAFLWLLFHLQTISTFRRLQL</sequence>
<keyword evidence="3" id="KW-1185">Reference proteome</keyword>
<feature type="transmembrane region" description="Helical" evidence="1">
    <location>
        <begin position="74"/>
        <end position="97"/>
    </location>
</feature>
<protein>
    <submittedName>
        <fullName evidence="2">Uncharacterized protein</fullName>
    </submittedName>
</protein>
<evidence type="ECO:0000313" key="2">
    <source>
        <dbReference type="EMBL" id="NGP90171.1"/>
    </source>
</evidence>
<dbReference type="RefSeq" id="WP_165271395.1">
    <property type="nucleotide sequence ID" value="NZ_JAALLS010000037.1"/>
</dbReference>
<evidence type="ECO:0000313" key="3">
    <source>
        <dbReference type="Proteomes" id="UP000479132"/>
    </source>
</evidence>
<organism evidence="2 3">
    <name type="scientific">Fodinibius halophilus</name>
    <dbReference type="NCBI Taxonomy" id="1736908"/>
    <lineage>
        <taxon>Bacteria</taxon>
        <taxon>Pseudomonadati</taxon>
        <taxon>Balneolota</taxon>
        <taxon>Balneolia</taxon>
        <taxon>Balneolales</taxon>
        <taxon>Balneolaceae</taxon>
        <taxon>Fodinibius</taxon>
    </lineage>
</organism>
<proteinExistence type="predicted"/>
<comment type="caution">
    <text evidence="2">The sequence shown here is derived from an EMBL/GenBank/DDBJ whole genome shotgun (WGS) entry which is preliminary data.</text>
</comment>
<keyword evidence="1" id="KW-0812">Transmembrane</keyword>
<dbReference type="AlphaFoldDB" id="A0A6M1TDS7"/>
<keyword evidence="1" id="KW-1133">Transmembrane helix</keyword>